<evidence type="ECO:0000313" key="4">
    <source>
        <dbReference type="Proteomes" id="UP000494214"/>
    </source>
</evidence>
<proteinExistence type="predicted"/>
<dbReference type="Pfam" id="PF03061">
    <property type="entry name" value="4HBT"/>
    <property type="match status" value="1"/>
</dbReference>
<dbReference type="PANTHER" id="PTHR43240:SF1">
    <property type="entry name" value="BLR5584 PROTEIN"/>
    <property type="match status" value="1"/>
</dbReference>
<dbReference type="AlphaFoldDB" id="A0A6S6Z8E3"/>
<evidence type="ECO:0000313" key="3">
    <source>
        <dbReference type="EMBL" id="CAB3654927.1"/>
    </source>
</evidence>
<dbReference type="SUPFAM" id="SSF54637">
    <property type="entry name" value="Thioesterase/thiol ester dehydrase-isomerase"/>
    <property type="match status" value="1"/>
</dbReference>
<dbReference type="RefSeq" id="WP_175121337.1">
    <property type="nucleotide sequence ID" value="NZ_CADIJM010000001.1"/>
</dbReference>
<dbReference type="EMBL" id="CADIJM010000001">
    <property type="protein sequence ID" value="CAB3654927.1"/>
    <property type="molecule type" value="Genomic_DNA"/>
</dbReference>
<dbReference type="InterPro" id="IPR003736">
    <property type="entry name" value="PAAI_dom"/>
</dbReference>
<reference evidence="3 4" key="1">
    <citation type="submission" date="2020-04" db="EMBL/GenBank/DDBJ databases">
        <authorList>
            <person name="De Canck E."/>
        </authorList>
    </citation>
    <scope>NUCLEOTIDE SEQUENCE [LARGE SCALE GENOMIC DNA]</scope>
    <source>
        <strain evidence="3 4">LMG 26690</strain>
    </source>
</reference>
<organism evidence="3 4">
    <name type="scientific">Achromobacter animicus</name>
    <dbReference type="NCBI Taxonomy" id="1389935"/>
    <lineage>
        <taxon>Bacteria</taxon>
        <taxon>Pseudomonadati</taxon>
        <taxon>Pseudomonadota</taxon>
        <taxon>Betaproteobacteria</taxon>
        <taxon>Burkholderiales</taxon>
        <taxon>Alcaligenaceae</taxon>
        <taxon>Achromobacter</taxon>
    </lineage>
</organism>
<dbReference type="GO" id="GO:0005829">
    <property type="term" value="C:cytosol"/>
    <property type="evidence" value="ECO:0007669"/>
    <property type="project" value="TreeGrafter"/>
</dbReference>
<evidence type="ECO:0000256" key="1">
    <source>
        <dbReference type="ARBA" id="ARBA00022801"/>
    </source>
</evidence>
<accession>A0A6S6Z8E3</accession>
<gene>
    <name evidence="3" type="ORF">LMG26690_00251</name>
</gene>
<evidence type="ECO:0000259" key="2">
    <source>
        <dbReference type="Pfam" id="PF03061"/>
    </source>
</evidence>
<protein>
    <recommendedName>
        <fullName evidence="2">Thioesterase domain-containing protein</fullName>
    </recommendedName>
</protein>
<sequence length="179" mass="19101">MYRNQQTCWTVQHQAALARLRTGGGKPGIASPDQIAGMTGLQILHAMMAGELPYPPMNDTANMTLVEADSGWAVFLGIPELRHCNPFGTVHGGWFSTLLDSALGCAIQSALPEGRRYTTVELSVNIVRAAAPSSGPLRAAATLIHSGKQIATAQARVEDENGKLYAHATTTCVVFDRRA</sequence>
<dbReference type="Gene3D" id="3.10.129.10">
    <property type="entry name" value="Hotdog Thioesterase"/>
    <property type="match status" value="1"/>
</dbReference>
<dbReference type="GO" id="GO:0061522">
    <property type="term" value="F:1,4-dihydroxy-2-naphthoyl-CoA thioesterase activity"/>
    <property type="evidence" value="ECO:0007669"/>
    <property type="project" value="TreeGrafter"/>
</dbReference>
<keyword evidence="1" id="KW-0378">Hydrolase</keyword>
<dbReference type="InterPro" id="IPR029069">
    <property type="entry name" value="HotDog_dom_sf"/>
</dbReference>
<name>A0A6S6Z8E3_9BURK</name>
<feature type="domain" description="Thioesterase" evidence="2">
    <location>
        <begin position="87"/>
        <end position="165"/>
    </location>
</feature>
<dbReference type="NCBIfam" id="TIGR00369">
    <property type="entry name" value="unchar_dom_1"/>
    <property type="match status" value="1"/>
</dbReference>
<dbReference type="PANTHER" id="PTHR43240">
    <property type="entry name" value="1,4-DIHYDROXY-2-NAPHTHOYL-COA THIOESTERASE 1"/>
    <property type="match status" value="1"/>
</dbReference>
<keyword evidence="4" id="KW-1185">Reference proteome</keyword>
<dbReference type="InterPro" id="IPR006683">
    <property type="entry name" value="Thioestr_dom"/>
</dbReference>
<dbReference type="CDD" id="cd03443">
    <property type="entry name" value="PaaI_thioesterase"/>
    <property type="match status" value="1"/>
</dbReference>
<dbReference type="Proteomes" id="UP000494214">
    <property type="component" value="Unassembled WGS sequence"/>
</dbReference>